<accession>A0ABP4QIY2</accession>
<dbReference type="EMBL" id="BAAAMU010000003">
    <property type="protein sequence ID" value="GAA1613064.1"/>
    <property type="molecule type" value="Genomic_DNA"/>
</dbReference>
<evidence type="ECO:0000313" key="1">
    <source>
        <dbReference type="EMBL" id="GAA1613064.1"/>
    </source>
</evidence>
<proteinExistence type="predicted"/>
<protein>
    <recommendedName>
        <fullName evidence="3">UTRA domain-containing protein</fullName>
    </recommendedName>
</protein>
<reference evidence="2" key="1">
    <citation type="journal article" date="2019" name="Int. J. Syst. Evol. Microbiol.">
        <title>The Global Catalogue of Microorganisms (GCM) 10K type strain sequencing project: providing services to taxonomists for standard genome sequencing and annotation.</title>
        <authorList>
            <consortium name="The Broad Institute Genomics Platform"/>
            <consortium name="The Broad Institute Genome Sequencing Center for Infectious Disease"/>
            <person name="Wu L."/>
            <person name="Ma J."/>
        </authorList>
    </citation>
    <scope>NUCLEOTIDE SEQUENCE [LARGE SCALE GENOMIC DNA]</scope>
    <source>
        <strain evidence="2">JCM 13929</strain>
    </source>
</reference>
<dbReference type="Gene3D" id="3.40.1410.10">
    <property type="entry name" value="Chorismate lyase-like"/>
    <property type="match status" value="1"/>
</dbReference>
<comment type="caution">
    <text evidence="1">The sequence shown here is derived from an EMBL/GenBank/DDBJ whole genome shotgun (WGS) entry which is preliminary data.</text>
</comment>
<evidence type="ECO:0008006" key="3">
    <source>
        <dbReference type="Google" id="ProtNLM"/>
    </source>
</evidence>
<sequence length="77" mass="8449">MYDVDRASSAVDLHTKIRPATSYSKEAAAFRVSLGSPLLDITRVTYNEAGQPLPLLRCLLSPQCVHVGDRRLPLTVP</sequence>
<evidence type="ECO:0000313" key="2">
    <source>
        <dbReference type="Proteomes" id="UP001500064"/>
    </source>
</evidence>
<keyword evidence="2" id="KW-1185">Reference proteome</keyword>
<dbReference type="InterPro" id="IPR028978">
    <property type="entry name" value="Chorismate_lyase_/UTRA_dom_sf"/>
</dbReference>
<organism evidence="1 2">
    <name type="scientific">Nonomuraea maheshkhaliensis</name>
    <dbReference type="NCBI Taxonomy" id="419590"/>
    <lineage>
        <taxon>Bacteria</taxon>
        <taxon>Bacillati</taxon>
        <taxon>Actinomycetota</taxon>
        <taxon>Actinomycetes</taxon>
        <taxon>Streptosporangiales</taxon>
        <taxon>Streptosporangiaceae</taxon>
        <taxon>Nonomuraea</taxon>
    </lineage>
</organism>
<dbReference type="SUPFAM" id="SSF64288">
    <property type="entry name" value="Chorismate lyase-like"/>
    <property type="match status" value="1"/>
</dbReference>
<gene>
    <name evidence="1" type="ORF">GCM10009733_006410</name>
</gene>
<name>A0ABP4QIY2_9ACTN</name>
<dbReference type="Proteomes" id="UP001500064">
    <property type="component" value="Unassembled WGS sequence"/>
</dbReference>